<dbReference type="PANTHER" id="PTHR45639">
    <property type="entry name" value="HSC70CB, ISOFORM G-RELATED"/>
    <property type="match status" value="1"/>
</dbReference>
<evidence type="ECO:0000256" key="6">
    <source>
        <dbReference type="SAM" id="MobiDB-lite"/>
    </source>
</evidence>
<evidence type="ECO:0000256" key="5">
    <source>
        <dbReference type="ARBA" id="ARBA00023186"/>
    </source>
</evidence>
<dbReference type="EMBL" id="JBHSIU010000046">
    <property type="protein sequence ID" value="MFC5003128.1"/>
    <property type="molecule type" value="Genomic_DNA"/>
</dbReference>
<comment type="similarity">
    <text evidence="1">Belongs to the heat shock protein 70 family.</text>
</comment>
<feature type="compositionally biased region" description="Pro residues" evidence="6">
    <location>
        <begin position="363"/>
        <end position="376"/>
    </location>
</feature>
<name>A0ABV9W6B1_9ACTN</name>
<evidence type="ECO:0000256" key="1">
    <source>
        <dbReference type="ARBA" id="ARBA00007381"/>
    </source>
</evidence>
<feature type="region of interest" description="Disordered" evidence="6">
    <location>
        <begin position="349"/>
        <end position="436"/>
    </location>
</feature>
<keyword evidence="3" id="KW-0067">ATP-binding</keyword>
<dbReference type="PANTHER" id="PTHR45639:SF34">
    <property type="entry name" value="CHAPERONE PROTEIN DNAK"/>
    <property type="match status" value="1"/>
</dbReference>
<keyword evidence="4" id="KW-0346">Stress response</keyword>
<dbReference type="Gene3D" id="3.30.420.40">
    <property type="match status" value="2"/>
</dbReference>
<gene>
    <name evidence="7" type="ORF">ACFPIJ_35515</name>
</gene>
<organism evidence="7 8">
    <name type="scientific">Dactylosporangium cerinum</name>
    <dbReference type="NCBI Taxonomy" id="1434730"/>
    <lineage>
        <taxon>Bacteria</taxon>
        <taxon>Bacillati</taxon>
        <taxon>Actinomycetota</taxon>
        <taxon>Actinomycetes</taxon>
        <taxon>Micromonosporales</taxon>
        <taxon>Micromonosporaceae</taxon>
        <taxon>Dactylosporangium</taxon>
    </lineage>
</organism>
<dbReference type="RefSeq" id="WP_380121864.1">
    <property type="nucleotide sequence ID" value="NZ_JBHSIU010000046.1"/>
</dbReference>
<keyword evidence="5" id="KW-0143">Chaperone</keyword>
<dbReference type="Gene3D" id="3.90.640.10">
    <property type="entry name" value="Actin, Chain A, domain 4"/>
    <property type="match status" value="1"/>
</dbReference>
<keyword evidence="2" id="KW-0547">Nucleotide-binding</keyword>
<dbReference type="InterPro" id="IPR043129">
    <property type="entry name" value="ATPase_NBD"/>
</dbReference>
<dbReference type="InterPro" id="IPR018181">
    <property type="entry name" value="Heat_shock_70_CS"/>
</dbReference>
<dbReference type="Pfam" id="PF00012">
    <property type="entry name" value="HSP70"/>
    <property type="match status" value="1"/>
</dbReference>
<sequence length="626" mass="65131">MGGYQLSVDFGTSSTVAVLAGPDGEHHPLLFDGEEFLPSATCLDNAPHLLVGRDALVLGQAHPDRLAAYPKRAVDSGAVVLGGVECPVGDLYAAVLARVAAEARRVAGEPMSTVTLTHPACWDRRRQATLTRAAAKVGLGPTRLVAEPVAAARHVLDSGTLEVDDGAALIVYDLGAGSFDAAVLRRSGPTFDLLAQRGLSDAGGLDLDMAIAAHLGRLLADDTIRWERLARPQSVEDCRAARRLLDEVRAGKELLSVAGSTTIRVPLFDEVVPLSRADLERIARPLLDRTISATVAAVAEAGVTRAEVAGLLLIGGSSRIPLVARVLREALGVEPTAIQRPKLAVADGCLPVRPRNPARRPEPTPVAAPTPSPASEPHPSASGVREPAASEPRPPVAGVRGPAASEPRPPVAGVREAAASEPHRPASGVPPFRPAAFGTAPPPRLWPESPVVEPVDVPVEHPPSLLDRVRRRRSRPRPPAAAVPQPAAKLTRSRAARVVKVAAGTVAGSVLALAAGVWGGFVVAPSESFSTIQVGQCVRQDGAEARRVDCAEADAYTVTARVYPAGSCPDPAQPYAMQELTQLCLAPTARRPVGPMPVDSSSAGPKSADPKSTGPKPTASTRRIGP</sequence>
<accession>A0ABV9W6B1</accession>
<protein>
    <submittedName>
        <fullName evidence="7">Hsp70 family protein</fullName>
    </submittedName>
</protein>
<dbReference type="PROSITE" id="PS01036">
    <property type="entry name" value="HSP70_3"/>
    <property type="match status" value="1"/>
</dbReference>
<feature type="region of interest" description="Disordered" evidence="6">
    <location>
        <begin position="588"/>
        <end position="626"/>
    </location>
</feature>
<evidence type="ECO:0000313" key="7">
    <source>
        <dbReference type="EMBL" id="MFC5003128.1"/>
    </source>
</evidence>
<dbReference type="InterPro" id="IPR013126">
    <property type="entry name" value="Hsp_70_fam"/>
</dbReference>
<dbReference type="SUPFAM" id="SSF53067">
    <property type="entry name" value="Actin-like ATPase domain"/>
    <property type="match status" value="2"/>
</dbReference>
<evidence type="ECO:0000256" key="4">
    <source>
        <dbReference type="ARBA" id="ARBA00023016"/>
    </source>
</evidence>
<reference evidence="8" key="1">
    <citation type="journal article" date="2019" name="Int. J. Syst. Evol. Microbiol.">
        <title>The Global Catalogue of Microorganisms (GCM) 10K type strain sequencing project: providing services to taxonomists for standard genome sequencing and annotation.</title>
        <authorList>
            <consortium name="The Broad Institute Genomics Platform"/>
            <consortium name="The Broad Institute Genome Sequencing Center for Infectious Disease"/>
            <person name="Wu L."/>
            <person name="Ma J."/>
        </authorList>
    </citation>
    <scope>NUCLEOTIDE SEQUENCE [LARGE SCALE GENOMIC DNA]</scope>
    <source>
        <strain evidence="8">CGMCC 4.7152</strain>
    </source>
</reference>
<comment type="caution">
    <text evidence="7">The sequence shown here is derived from an EMBL/GenBank/DDBJ whole genome shotgun (WGS) entry which is preliminary data.</text>
</comment>
<evidence type="ECO:0000313" key="8">
    <source>
        <dbReference type="Proteomes" id="UP001595912"/>
    </source>
</evidence>
<keyword evidence="8" id="KW-1185">Reference proteome</keyword>
<evidence type="ECO:0000256" key="3">
    <source>
        <dbReference type="ARBA" id="ARBA00022840"/>
    </source>
</evidence>
<proteinExistence type="inferred from homology"/>
<evidence type="ECO:0000256" key="2">
    <source>
        <dbReference type="ARBA" id="ARBA00022741"/>
    </source>
</evidence>
<dbReference type="Proteomes" id="UP001595912">
    <property type="component" value="Unassembled WGS sequence"/>
</dbReference>